<evidence type="ECO:0000256" key="1">
    <source>
        <dbReference type="ARBA" id="ARBA00022441"/>
    </source>
</evidence>
<dbReference type="InterPro" id="IPR008965">
    <property type="entry name" value="CBM2/CBM3_carb-bd_dom_sf"/>
</dbReference>
<dbReference type="SUPFAM" id="SSF117281">
    <property type="entry name" value="Kelch motif"/>
    <property type="match status" value="1"/>
</dbReference>
<protein>
    <recommendedName>
        <fullName evidence="4">Fibronectin type-III domain-containing protein</fullName>
    </recommendedName>
</protein>
<keyword evidence="3" id="KW-0732">Signal</keyword>
<dbReference type="InterPro" id="IPR003961">
    <property type="entry name" value="FN3_dom"/>
</dbReference>
<sequence>MKKLRKLFSFIMMVTLIMINSNAVRGAEGEDLGSWETKASMPTARTALGVAEVDGKIYAIGGYNNSELNVVEAYDIATDTWITKASMPTARWSLDVAEVNGKIYAIGGQNLENEYLDTVEEYDPATDTWTTKASMPTPRHYLSVAEVNGKIYAIGGSSGLSYNNIVEEYDPQTNTWTTKASMPTARGTMGVVEVEGKIYAIGGYNSDGVWEGAVEEYNPTTDMWTTKASMPTARRALGVTVASGKIYAIGGEHFKDMSHVFLDTVEEYDPQADTWTTKASMPTKRGYLRSIGVNDNIYVIGGKNWSDGKISTVDVFMPSSTVINAPTSLKATTSSSTIVLNWDTVTDADSYTILKSTTSGVIDTVIASDLTETTYSDSDVIPGVTYYYAVRAVKDGVESANSNIASAMNPLKETLELNSIDKIRVGEDVSVDVKLHNANNIYAEDVTVTYNQEIFEYTGHEEIEGLQVVKSINHEGTLRFIIASKGEDKSVDGSETIVTLKFKAKKVGEGKIDALKARIANIEAEWDLIEIDCGETSINVEGYLDVNRTGEFTLLDLAIDGFYYNKLVADTNTEKYDADVVVDGTINDDDLVAIVNEMLSNTHYEPNK</sequence>
<dbReference type="InterPro" id="IPR002102">
    <property type="entry name" value="Cohesin_dom"/>
</dbReference>
<evidence type="ECO:0000313" key="6">
    <source>
        <dbReference type="Proteomes" id="UP000683246"/>
    </source>
</evidence>
<dbReference type="CDD" id="cd00063">
    <property type="entry name" value="FN3"/>
    <property type="match status" value="1"/>
</dbReference>
<dbReference type="Pfam" id="PF00963">
    <property type="entry name" value="Cohesin"/>
    <property type="match status" value="1"/>
</dbReference>
<dbReference type="InterPro" id="IPR015915">
    <property type="entry name" value="Kelch-typ_b-propeller"/>
</dbReference>
<dbReference type="InterPro" id="IPR037293">
    <property type="entry name" value="Gal_Oxidase_central_sf"/>
</dbReference>
<dbReference type="EMBL" id="CP058649">
    <property type="protein sequence ID" value="QUI25464.1"/>
    <property type="molecule type" value="Genomic_DNA"/>
</dbReference>
<dbReference type="Gene3D" id="2.130.10.80">
    <property type="entry name" value="Galactose oxidase/kelch, beta-propeller"/>
    <property type="match status" value="3"/>
</dbReference>
<dbReference type="InterPro" id="IPR006652">
    <property type="entry name" value="Kelch_1"/>
</dbReference>
<name>A0A8J8MPW4_9FIRM</name>
<dbReference type="GO" id="GO:0000272">
    <property type="term" value="P:polysaccharide catabolic process"/>
    <property type="evidence" value="ECO:0007669"/>
    <property type="project" value="InterPro"/>
</dbReference>
<feature type="domain" description="Fibronectin type-III" evidence="4">
    <location>
        <begin position="325"/>
        <end position="414"/>
    </location>
</feature>
<evidence type="ECO:0000259" key="4">
    <source>
        <dbReference type="PROSITE" id="PS50853"/>
    </source>
</evidence>
<dbReference type="PROSITE" id="PS50853">
    <property type="entry name" value="FN3"/>
    <property type="match status" value="1"/>
</dbReference>
<reference evidence="5" key="1">
    <citation type="submission" date="2020-07" db="EMBL/GenBank/DDBJ databases">
        <title>Vallitalea pronyensis genome.</title>
        <authorList>
            <person name="Postec A."/>
        </authorList>
    </citation>
    <scope>NUCLEOTIDE SEQUENCE</scope>
    <source>
        <strain evidence="5">FatNI3</strain>
    </source>
</reference>
<dbReference type="CDD" id="cd08547">
    <property type="entry name" value="Type_II_cohesin"/>
    <property type="match status" value="1"/>
</dbReference>
<gene>
    <name evidence="5" type="ORF">HZI73_25595</name>
</gene>
<dbReference type="InterPro" id="IPR036116">
    <property type="entry name" value="FN3_sf"/>
</dbReference>
<dbReference type="RefSeq" id="WP_212696168.1">
    <property type="nucleotide sequence ID" value="NZ_CP058649.1"/>
</dbReference>
<keyword evidence="6" id="KW-1185">Reference proteome</keyword>
<dbReference type="Proteomes" id="UP000683246">
    <property type="component" value="Chromosome"/>
</dbReference>
<dbReference type="GO" id="GO:0030246">
    <property type="term" value="F:carbohydrate binding"/>
    <property type="evidence" value="ECO:0007669"/>
    <property type="project" value="InterPro"/>
</dbReference>
<dbReference type="Pfam" id="PF24681">
    <property type="entry name" value="Kelch_KLHDC2_KLHL20_DRC7"/>
    <property type="match status" value="1"/>
</dbReference>
<dbReference type="PANTHER" id="PTHR24412">
    <property type="entry name" value="KELCH PROTEIN"/>
    <property type="match status" value="1"/>
</dbReference>
<dbReference type="InterPro" id="IPR013783">
    <property type="entry name" value="Ig-like_fold"/>
</dbReference>
<evidence type="ECO:0000256" key="2">
    <source>
        <dbReference type="ARBA" id="ARBA00022737"/>
    </source>
</evidence>
<dbReference type="SUPFAM" id="SSF49265">
    <property type="entry name" value="Fibronectin type III"/>
    <property type="match status" value="1"/>
</dbReference>
<organism evidence="5 6">
    <name type="scientific">Vallitalea pronyensis</name>
    <dbReference type="NCBI Taxonomy" id="1348613"/>
    <lineage>
        <taxon>Bacteria</taxon>
        <taxon>Bacillati</taxon>
        <taxon>Bacillota</taxon>
        <taxon>Clostridia</taxon>
        <taxon>Lachnospirales</taxon>
        <taxon>Vallitaleaceae</taxon>
        <taxon>Vallitalea</taxon>
    </lineage>
</organism>
<dbReference type="AlphaFoldDB" id="A0A8J8MPW4"/>
<keyword evidence="2" id="KW-0677">Repeat</keyword>
<dbReference type="SMART" id="SM00612">
    <property type="entry name" value="Kelch"/>
    <property type="match status" value="5"/>
</dbReference>
<dbReference type="Gene3D" id="2.60.40.10">
    <property type="entry name" value="Immunoglobulins"/>
    <property type="match status" value="1"/>
</dbReference>
<feature type="chain" id="PRO_5039183113" description="Fibronectin type-III domain-containing protein" evidence="3">
    <location>
        <begin position="24"/>
        <end position="608"/>
    </location>
</feature>
<dbReference type="PRINTS" id="PR00501">
    <property type="entry name" value="KELCHREPEAT"/>
</dbReference>
<accession>A0A8J8MPW4</accession>
<evidence type="ECO:0000256" key="3">
    <source>
        <dbReference type="SAM" id="SignalP"/>
    </source>
</evidence>
<dbReference type="PANTHER" id="PTHR24412:SF441">
    <property type="entry name" value="KELCH-LIKE PROTEIN 28"/>
    <property type="match status" value="1"/>
</dbReference>
<dbReference type="KEGG" id="vpy:HZI73_25595"/>
<evidence type="ECO:0000313" key="5">
    <source>
        <dbReference type="EMBL" id="QUI25464.1"/>
    </source>
</evidence>
<dbReference type="SUPFAM" id="SSF49384">
    <property type="entry name" value="Carbohydrate-binding domain"/>
    <property type="match status" value="1"/>
</dbReference>
<feature type="signal peptide" evidence="3">
    <location>
        <begin position="1"/>
        <end position="23"/>
    </location>
</feature>
<dbReference type="Gene3D" id="2.60.40.680">
    <property type="match status" value="1"/>
</dbReference>
<proteinExistence type="predicted"/>
<keyword evidence="1" id="KW-0880">Kelch repeat</keyword>